<dbReference type="AlphaFoldDB" id="A0A5C1PYV3"/>
<protein>
    <submittedName>
        <fullName evidence="1">Phosphohistidine phosphatase</fullName>
    </submittedName>
</protein>
<gene>
    <name evidence="1" type="ORF">EWH46_01250</name>
</gene>
<dbReference type="InterPro" id="IPR013078">
    <property type="entry name" value="His_Pase_superF_clade-1"/>
</dbReference>
<dbReference type="SUPFAM" id="SSF53254">
    <property type="entry name" value="Phosphoglycerate mutase-like"/>
    <property type="match status" value="1"/>
</dbReference>
<accession>A0A5C1PYV3</accession>
<dbReference type="KEGG" id="snn:EWH46_01250"/>
<organism evidence="1 2">
    <name type="scientific">Sphaerotilus sulfidivorans</name>
    <dbReference type="NCBI Taxonomy" id="639200"/>
    <lineage>
        <taxon>Bacteria</taxon>
        <taxon>Pseudomonadati</taxon>
        <taxon>Pseudomonadota</taxon>
        <taxon>Betaproteobacteria</taxon>
        <taxon>Burkholderiales</taxon>
        <taxon>Sphaerotilaceae</taxon>
        <taxon>Sphaerotilus</taxon>
    </lineage>
</organism>
<evidence type="ECO:0000313" key="1">
    <source>
        <dbReference type="EMBL" id="QEM99533.1"/>
    </source>
</evidence>
<proteinExistence type="predicted"/>
<dbReference type="OrthoDB" id="9814783at2"/>
<dbReference type="Gene3D" id="3.40.50.1240">
    <property type="entry name" value="Phosphoglycerate mutase-like"/>
    <property type="match status" value="1"/>
</dbReference>
<dbReference type="CDD" id="cd07067">
    <property type="entry name" value="HP_PGM_like"/>
    <property type="match status" value="1"/>
</dbReference>
<evidence type="ECO:0000313" key="2">
    <source>
        <dbReference type="Proteomes" id="UP000323522"/>
    </source>
</evidence>
<dbReference type="InterPro" id="IPR029033">
    <property type="entry name" value="His_PPase_superfam"/>
</dbReference>
<name>A0A5C1PYV3_9BURK</name>
<dbReference type="Pfam" id="PF00300">
    <property type="entry name" value="His_Phos_1"/>
    <property type="match status" value="1"/>
</dbReference>
<dbReference type="Proteomes" id="UP000323522">
    <property type="component" value="Chromosome"/>
</dbReference>
<reference evidence="1 2" key="1">
    <citation type="submission" date="2019-02" db="EMBL/GenBank/DDBJ databases">
        <title>Complete Genome Sequence and Methylome Analysis of Sphaerotilus natans subsp. sulfidivorans D-507.</title>
        <authorList>
            <person name="Fomenkov A."/>
            <person name="Gridneva E."/>
            <person name="Smolyakov D."/>
            <person name="Dubinina G."/>
            <person name="Vincze T."/>
            <person name="Grabovich M."/>
            <person name="Roberts R.J."/>
        </authorList>
    </citation>
    <scope>NUCLEOTIDE SEQUENCE [LARGE SCALE GENOMIC DNA]</scope>
    <source>
        <strain evidence="1 2">D-507</strain>
    </source>
</reference>
<dbReference type="EMBL" id="CP035708">
    <property type="protein sequence ID" value="QEM99533.1"/>
    <property type="molecule type" value="Genomic_DNA"/>
</dbReference>
<dbReference type="SMART" id="SM00855">
    <property type="entry name" value="PGAM"/>
    <property type="match status" value="1"/>
</dbReference>
<sequence>MALLESVEIPSPWGRGAESARIGPPVDPDPETDSNSLLVTPPSRRYHPGTAYSAVPCRFRTGPVTQQIFFLRHATAEDRLLAPVDADRTLIDKGHRQTRAVARFCQRQTLLPARLLCSPLVRALETAVQFCDELPDCPRPQVVDWLKIDTPTAQALAGLREQAAQTDGPLWLVGHEPDLSLLISRLLGSELPIVRIKKASLTCLEIEPDRSTPGRLLWSIPCALMG</sequence>